<organism evidence="3 4">
    <name type="scientific">Salinisphaera dokdonensis CL-ES53</name>
    <dbReference type="NCBI Taxonomy" id="1304272"/>
    <lineage>
        <taxon>Bacteria</taxon>
        <taxon>Pseudomonadati</taxon>
        <taxon>Pseudomonadota</taxon>
        <taxon>Gammaproteobacteria</taxon>
        <taxon>Salinisphaerales</taxon>
        <taxon>Salinisphaeraceae</taxon>
        <taxon>Salinisphaera</taxon>
    </lineage>
</organism>
<keyword evidence="1" id="KW-0413">Isomerase</keyword>
<dbReference type="PIRSF" id="PIRSF006386">
    <property type="entry name" value="HCCAis_GSTk"/>
    <property type="match status" value="1"/>
</dbReference>
<dbReference type="InterPro" id="IPR051924">
    <property type="entry name" value="GST_Kappa/NadH"/>
</dbReference>
<comment type="caution">
    <text evidence="3">The sequence shown here is derived from an EMBL/GenBank/DDBJ whole genome shotgun (WGS) entry which is preliminary data.</text>
</comment>
<comment type="catalytic activity">
    <reaction evidence="1">
        <text>2-hydroxychromene-2-carboxylate = (3E)-4-(2-hydroxyphenyl)-2-oxobut-3-enoate</text>
        <dbReference type="Rhea" id="RHEA:27401"/>
        <dbReference type="ChEBI" id="CHEBI:59350"/>
        <dbReference type="ChEBI" id="CHEBI:59353"/>
        <dbReference type="EC" id="5.99.1.4"/>
    </reaction>
</comment>
<dbReference type="EC" id="5.99.1.4" evidence="1"/>
<dbReference type="InterPro" id="IPR014440">
    <property type="entry name" value="HCCAis_GSTk"/>
</dbReference>
<dbReference type="PANTHER" id="PTHR42943">
    <property type="entry name" value="GLUTATHIONE S-TRANSFERASE KAPPA"/>
    <property type="match status" value="1"/>
</dbReference>
<feature type="domain" description="DSBA-like thioredoxin" evidence="2">
    <location>
        <begin position="3"/>
        <end position="206"/>
    </location>
</feature>
<dbReference type="SUPFAM" id="SSF52833">
    <property type="entry name" value="Thioredoxin-like"/>
    <property type="match status" value="1"/>
</dbReference>
<dbReference type="PANTHER" id="PTHR42943:SF2">
    <property type="entry name" value="GLUTATHIONE S-TRANSFERASE KAPPA 1"/>
    <property type="match status" value="1"/>
</dbReference>
<reference evidence="3 4" key="1">
    <citation type="submission" date="2013-03" db="EMBL/GenBank/DDBJ databases">
        <title>Salinisphaera dokdonensis CL-ES53 Genome Sequencing.</title>
        <authorList>
            <person name="Li C."/>
            <person name="Lai Q."/>
            <person name="Shao Z."/>
        </authorList>
    </citation>
    <scope>NUCLEOTIDE SEQUENCE [LARGE SCALE GENOMIC DNA]</scope>
    <source>
        <strain evidence="3 4">CL-ES53</strain>
    </source>
</reference>
<dbReference type="InterPro" id="IPR001853">
    <property type="entry name" value="DSBA-like_thioredoxin_dom"/>
</dbReference>
<dbReference type="Proteomes" id="UP001460888">
    <property type="component" value="Unassembled WGS sequence"/>
</dbReference>
<dbReference type="RefSeq" id="WP_353108931.1">
    <property type="nucleotide sequence ID" value="NZ_APND01000001.1"/>
</dbReference>
<keyword evidence="4" id="KW-1185">Reference proteome</keyword>
<dbReference type="EMBL" id="APND01000001">
    <property type="protein sequence ID" value="MES1928078.1"/>
    <property type="molecule type" value="Genomic_DNA"/>
</dbReference>
<gene>
    <name evidence="3" type="ORF">SADO_02445</name>
</gene>
<evidence type="ECO:0000313" key="4">
    <source>
        <dbReference type="Proteomes" id="UP001460888"/>
    </source>
</evidence>
<protein>
    <recommendedName>
        <fullName evidence="1">2-hydroxychromene-2-carboxylate isomerase</fullName>
        <ecNumber evidence="1">5.99.1.4</ecNumber>
    </recommendedName>
</protein>
<evidence type="ECO:0000256" key="1">
    <source>
        <dbReference type="PIRNR" id="PIRNR006386"/>
    </source>
</evidence>
<proteinExistence type="inferred from homology"/>
<accession>A0ABV2AWP3</accession>
<evidence type="ECO:0000259" key="2">
    <source>
        <dbReference type="Pfam" id="PF01323"/>
    </source>
</evidence>
<dbReference type="Gene3D" id="3.40.30.10">
    <property type="entry name" value="Glutaredoxin"/>
    <property type="match status" value="1"/>
</dbReference>
<name>A0ABV2AWP3_9GAMM</name>
<comment type="similarity">
    <text evidence="1">Belongs to the GST superfamily. NadH family.</text>
</comment>
<sequence length="213" mass="24293">MKEIDVFWSFRSPYSYLATPGILEVQKSYDVRVNIRVVFPIALRSPDILFTKENLNKVKYILLDWERRAEFLGMPHAWPSPDPIVMDIENSTVSSEQPYIYWLSCLGVEAQRRGLGPGFAAEVSRLIFGGLRNWHEGDHLTGAARKAGLDLREMEASIGDGASHRDEIEENQRMLADAGHWGVPTFVIDGEPFFGQDRIETLKWRLGQMNLAR</sequence>
<dbReference type="Pfam" id="PF01323">
    <property type="entry name" value="DSBA"/>
    <property type="match status" value="1"/>
</dbReference>
<dbReference type="InterPro" id="IPR036249">
    <property type="entry name" value="Thioredoxin-like_sf"/>
</dbReference>
<evidence type="ECO:0000313" key="3">
    <source>
        <dbReference type="EMBL" id="MES1928078.1"/>
    </source>
</evidence>